<accession>A0A5J4PEQ4</accession>
<dbReference type="GO" id="GO:0004673">
    <property type="term" value="F:protein histidine kinase activity"/>
    <property type="evidence" value="ECO:0007669"/>
    <property type="project" value="UniProtKB-EC"/>
</dbReference>
<dbReference type="EC" id="2.7.13.3" evidence="1"/>
<protein>
    <submittedName>
        <fullName evidence="1">Sensor histidine kinase TmoS</fullName>
        <ecNumber evidence="1">2.7.13.3</ecNumber>
    </submittedName>
</protein>
<keyword evidence="1" id="KW-0418">Kinase</keyword>
<organism evidence="1">
    <name type="scientific">termite gut metagenome</name>
    <dbReference type="NCBI Taxonomy" id="433724"/>
    <lineage>
        <taxon>unclassified sequences</taxon>
        <taxon>metagenomes</taxon>
        <taxon>organismal metagenomes</taxon>
    </lineage>
</organism>
<dbReference type="AlphaFoldDB" id="A0A5J4PEQ4"/>
<gene>
    <name evidence="1" type="ORF">EZS27_040852</name>
</gene>
<dbReference type="EMBL" id="SNRY01009143">
    <property type="protein sequence ID" value="KAA6307478.1"/>
    <property type="molecule type" value="Genomic_DNA"/>
</dbReference>
<evidence type="ECO:0000313" key="1">
    <source>
        <dbReference type="EMBL" id="KAA6307478.1"/>
    </source>
</evidence>
<sequence>EGNVKTALRNVNLLLRLTTNLINFEKTDK</sequence>
<keyword evidence="1" id="KW-0808">Transferase</keyword>
<proteinExistence type="predicted"/>
<comment type="caution">
    <text evidence="1">The sequence shown here is derived from an EMBL/GenBank/DDBJ whole genome shotgun (WGS) entry which is preliminary data.</text>
</comment>
<reference evidence="1" key="1">
    <citation type="submission" date="2019-03" db="EMBL/GenBank/DDBJ databases">
        <title>Single cell metagenomics reveals metabolic interactions within the superorganism composed of flagellate Streblomastix strix and complex community of Bacteroidetes bacteria on its surface.</title>
        <authorList>
            <person name="Treitli S.C."/>
            <person name="Kolisko M."/>
            <person name="Husnik F."/>
            <person name="Keeling P."/>
            <person name="Hampl V."/>
        </authorList>
    </citation>
    <scope>NUCLEOTIDE SEQUENCE</scope>
    <source>
        <strain evidence="1">STM</strain>
    </source>
</reference>
<feature type="non-terminal residue" evidence="1">
    <location>
        <position position="1"/>
    </location>
</feature>
<name>A0A5J4PEQ4_9ZZZZ</name>